<keyword evidence="2" id="KW-0472">Membrane</keyword>
<feature type="region of interest" description="Disordered" evidence="1">
    <location>
        <begin position="85"/>
        <end position="144"/>
    </location>
</feature>
<evidence type="ECO:0000313" key="5">
    <source>
        <dbReference type="Proteomes" id="UP000516173"/>
    </source>
</evidence>
<sequence length="366" mass="34557">MHVEKHTATAALAATAVLASLTLCGPARAEAPDIRPLVDEIVSGSAARPGDGAPASGDSAQGPEDTSDLEGDIALSVPNAVAAQSMSGNAAPGPTGSAAWGAGASGSAPAGDESGFLESPLGLGGGPPARAVAGGARPEAEERGEIEIGNPVAAFGLDTGSVATACAGSAVAGSSAVLLGSATGSGLVPGLIGPGSAGSGAGSAAVGLGSASGSSLVPGLVGTGSGVGSAGVALGSSLVPGLIGTGSSGSALGSAAVGSALSGSALLTCLLLLPSIPPLPELPLQFPPLPAPPLPVAPPSPNIVNAPSPPPAPEQQQAMPAPRRERPPTPALPDHHTAINTVILMTLLVVAAAASRGRATIRRTRL</sequence>
<evidence type="ECO:0000256" key="2">
    <source>
        <dbReference type="SAM" id="Phobius"/>
    </source>
</evidence>
<dbReference type="RefSeq" id="WP_187687542.1">
    <property type="nucleotide sequence ID" value="NZ_AP023396.1"/>
</dbReference>
<keyword evidence="3" id="KW-0732">Signal</keyword>
<accession>A0A7G1KGL0</accession>
<dbReference type="Proteomes" id="UP000516173">
    <property type="component" value="Chromosome"/>
</dbReference>
<feature type="transmembrane region" description="Helical" evidence="2">
    <location>
        <begin position="337"/>
        <end position="355"/>
    </location>
</feature>
<keyword evidence="2" id="KW-0812">Transmembrane</keyword>
<feature type="signal peptide" evidence="3">
    <location>
        <begin position="1"/>
        <end position="29"/>
    </location>
</feature>
<feature type="region of interest" description="Disordered" evidence="1">
    <location>
        <begin position="300"/>
        <end position="335"/>
    </location>
</feature>
<feature type="compositionally biased region" description="Pro residues" evidence="1">
    <location>
        <begin position="300"/>
        <end position="313"/>
    </location>
</feature>
<gene>
    <name evidence="4" type="ORF">NWFMUON74_20270</name>
</gene>
<keyword evidence="5" id="KW-1185">Reference proteome</keyword>
<reference evidence="4 5" key="1">
    <citation type="submission" date="2020-08" db="EMBL/GenBank/DDBJ databases">
        <title>Genome Sequencing of Nocardia wallacei strain FMUON74 and assembly.</title>
        <authorList>
            <person name="Toyokawa M."/>
            <person name="Uesaka K."/>
        </authorList>
    </citation>
    <scope>NUCLEOTIDE SEQUENCE [LARGE SCALE GENOMIC DNA]</scope>
    <source>
        <strain evidence="4 5">FMUON74</strain>
    </source>
</reference>
<feature type="compositionally biased region" description="Low complexity" evidence="1">
    <location>
        <begin position="90"/>
        <end position="111"/>
    </location>
</feature>
<name>A0A7G1KGL0_9NOCA</name>
<dbReference type="AlphaFoldDB" id="A0A7G1KGL0"/>
<evidence type="ECO:0000256" key="3">
    <source>
        <dbReference type="SAM" id="SignalP"/>
    </source>
</evidence>
<dbReference type="EMBL" id="AP023396">
    <property type="protein sequence ID" value="BCK54255.1"/>
    <property type="molecule type" value="Genomic_DNA"/>
</dbReference>
<protein>
    <submittedName>
        <fullName evidence="4">Uncharacterized protein</fullName>
    </submittedName>
</protein>
<dbReference type="GeneID" id="80346588"/>
<evidence type="ECO:0000313" key="4">
    <source>
        <dbReference type="EMBL" id="BCK54255.1"/>
    </source>
</evidence>
<dbReference type="KEGG" id="nwl:NWFMUON74_20270"/>
<feature type="region of interest" description="Disordered" evidence="1">
    <location>
        <begin position="44"/>
        <end position="70"/>
    </location>
</feature>
<feature type="compositionally biased region" description="Basic and acidic residues" evidence="1">
    <location>
        <begin position="322"/>
        <end position="335"/>
    </location>
</feature>
<feature type="compositionally biased region" description="Low complexity" evidence="1">
    <location>
        <begin position="128"/>
        <end position="137"/>
    </location>
</feature>
<feature type="chain" id="PRO_5029018086" evidence="3">
    <location>
        <begin position="30"/>
        <end position="366"/>
    </location>
</feature>
<keyword evidence="2" id="KW-1133">Transmembrane helix</keyword>
<evidence type="ECO:0000256" key="1">
    <source>
        <dbReference type="SAM" id="MobiDB-lite"/>
    </source>
</evidence>
<organism evidence="4 5">
    <name type="scientific">Nocardia wallacei</name>
    <dbReference type="NCBI Taxonomy" id="480035"/>
    <lineage>
        <taxon>Bacteria</taxon>
        <taxon>Bacillati</taxon>
        <taxon>Actinomycetota</taxon>
        <taxon>Actinomycetes</taxon>
        <taxon>Mycobacteriales</taxon>
        <taxon>Nocardiaceae</taxon>
        <taxon>Nocardia</taxon>
    </lineage>
</organism>
<proteinExistence type="predicted"/>